<evidence type="ECO:0000256" key="2">
    <source>
        <dbReference type="ARBA" id="ARBA00001946"/>
    </source>
</evidence>
<keyword evidence="7 12" id="KW-0808">Transferase</keyword>
<dbReference type="Proteomes" id="UP000293036">
    <property type="component" value="Unassembled WGS sequence"/>
</dbReference>
<dbReference type="RefSeq" id="WP_131281298.1">
    <property type="nucleotide sequence ID" value="NZ_JBHSLR010000006.1"/>
</dbReference>
<dbReference type="GO" id="GO:0046656">
    <property type="term" value="P:folic acid biosynthetic process"/>
    <property type="evidence" value="ECO:0007669"/>
    <property type="project" value="UniProtKB-KW"/>
</dbReference>
<evidence type="ECO:0000256" key="10">
    <source>
        <dbReference type="ARBA" id="ARBA00022909"/>
    </source>
</evidence>
<dbReference type="GO" id="GO:0046654">
    <property type="term" value="P:tetrahydrofolate biosynthetic process"/>
    <property type="evidence" value="ECO:0007669"/>
    <property type="project" value="UniProtKB-UniPathway"/>
</dbReference>
<evidence type="ECO:0000256" key="8">
    <source>
        <dbReference type="ARBA" id="ARBA00022723"/>
    </source>
</evidence>
<dbReference type="FunFam" id="3.20.20.20:FF:000006">
    <property type="entry name" value="Dihydropteroate synthase"/>
    <property type="match status" value="1"/>
</dbReference>
<protein>
    <recommendedName>
        <fullName evidence="6 12">Dihydropteroate synthase</fullName>
        <shortName evidence="12">DHPS</shortName>
        <ecNumber evidence="5 12">2.5.1.15</ecNumber>
    </recommendedName>
    <alternativeName>
        <fullName evidence="11 12">Dihydropteroate pyrophosphorylase</fullName>
    </alternativeName>
</protein>
<sequence length="265" mass="28068">MEIMGILNVTPDSFSDGGNWVTTDAAIAHGREMISQGATILDIGGESTRPGAQQLSWEQEWDRIADVVAVLSQEVTVSVDTYHAQTAQKAVAAGAHIVNDVTGGAGDPNMFATVAELDCSYILQHGRGNSQTMNDLANYDGPVAHVVANELIASRDAAVRSGIDSERIILDPGLGFAKMGDQNWELLADLEVFLELGHPVLIGQSRKRFLSAVAGESRVEDRDVATATISGLLSETGVWAVRVHNVAASAQAIAVHLKLSSLGAW</sequence>
<dbReference type="GO" id="GO:0046872">
    <property type="term" value="F:metal ion binding"/>
    <property type="evidence" value="ECO:0007669"/>
    <property type="project" value="UniProtKB-KW"/>
</dbReference>
<dbReference type="SUPFAM" id="SSF51717">
    <property type="entry name" value="Dihydropteroate synthetase-like"/>
    <property type="match status" value="1"/>
</dbReference>
<keyword evidence="10 12" id="KW-0289">Folate biosynthesis</keyword>
<dbReference type="EMBL" id="SJDT01000004">
    <property type="protein sequence ID" value="TBW21487.1"/>
    <property type="molecule type" value="Genomic_DNA"/>
</dbReference>
<evidence type="ECO:0000256" key="12">
    <source>
        <dbReference type="RuleBase" id="RU361205"/>
    </source>
</evidence>
<dbReference type="EC" id="2.5.1.15" evidence="5 12"/>
<comment type="catalytic activity">
    <reaction evidence="1">
        <text>(7,8-dihydropterin-6-yl)methyl diphosphate + 4-aminobenzoate = 7,8-dihydropteroate + diphosphate</text>
        <dbReference type="Rhea" id="RHEA:19949"/>
        <dbReference type="ChEBI" id="CHEBI:17836"/>
        <dbReference type="ChEBI" id="CHEBI:17839"/>
        <dbReference type="ChEBI" id="CHEBI:33019"/>
        <dbReference type="ChEBI" id="CHEBI:72950"/>
        <dbReference type="EC" id="2.5.1.15"/>
    </reaction>
</comment>
<dbReference type="PANTHER" id="PTHR20941">
    <property type="entry name" value="FOLATE SYNTHESIS PROTEINS"/>
    <property type="match status" value="1"/>
</dbReference>
<comment type="caution">
    <text evidence="14">The sequence shown here is derived from an EMBL/GenBank/DDBJ whole genome shotgun (WGS) entry which is preliminary data.</text>
</comment>
<evidence type="ECO:0000313" key="14">
    <source>
        <dbReference type="EMBL" id="TBW21487.1"/>
    </source>
</evidence>
<accession>A0A4Q9V153</accession>
<organism evidence="14 15">
    <name type="scientific">Arcanobacterium bovis</name>
    <dbReference type="NCBI Taxonomy" id="2529275"/>
    <lineage>
        <taxon>Bacteria</taxon>
        <taxon>Bacillati</taxon>
        <taxon>Actinomycetota</taxon>
        <taxon>Actinomycetes</taxon>
        <taxon>Actinomycetales</taxon>
        <taxon>Actinomycetaceae</taxon>
        <taxon>Arcanobacterium</taxon>
    </lineage>
</organism>
<comment type="function">
    <text evidence="12">Catalyzes the condensation of para-aminobenzoate (pABA) with 6-hydroxymethyl-7,8-dihydropterin diphosphate (DHPt-PP) to form 7,8-dihydropteroate (H2Pte), the immediate precursor of folate derivatives.</text>
</comment>
<dbReference type="AlphaFoldDB" id="A0A4Q9V153"/>
<dbReference type="OrthoDB" id="9811744at2"/>
<evidence type="ECO:0000256" key="1">
    <source>
        <dbReference type="ARBA" id="ARBA00000012"/>
    </source>
</evidence>
<evidence type="ECO:0000256" key="6">
    <source>
        <dbReference type="ARBA" id="ARBA00016919"/>
    </source>
</evidence>
<comment type="similarity">
    <text evidence="4 12">Belongs to the DHPS family.</text>
</comment>
<dbReference type="NCBIfam" id="TIGR01496">
    <property type="entry name" value="DHPS"/>
    <property type="match status" value="1"/>
</dbReference>
<dbReference type="PANTHER" id="PTHR20941:SF1">
    <property type="entry name" value="FOLIC ACID SYNTHESIS PROTEIN FOL1"/>
    <property type="match status" value="1"/>
</dbReference>
<dbReference type="CDD" id="cd00739">
    <property type="entry name" value="DHPS"/>
    <property type="match status" value="1"/>
</dbReference>
<comment type="cofactor">
    <cofactor evidence="2 12">
        <name>Mg(2+)</name>
        <dbReference type="ChEBI" id="CHEBI:18420"/>
    </cofactor>
</comment>
<dbReference type="Gene3D" id="3.20.20.20">
    <property type="entry name" value="Dihydropteroate synthase-like"/>
    <property type="match status" value="1"/>
</dbReference>
<dbReference type="UniPathway" id="UPA00077">
    <property type="reaction ID" value="UER00156"/>
</dbReference>
<dbReference type="InterPro" id="IPR011005">
    <property type="entry name" value="Dihydropteroate_synth-like_sf"/>
</dbReference>
<evidence type="ECO:0000313" key="15">
    <source>
        <dbReference type="Proteomes" id="UP000293036"/>
    </source>
</evidence>
<dbReference type="Pfam" id="PF00809">
    <property type="entry name" value="Pterin_bind"/>
    <property type="match status" value="1"/>
</dbReference>
<keyword evidence="15" id="KW-1185">Reference proteome</keyword>
<evidence type="ECO:0000256" key="5">
    <source>
        <dbReference type="ARBA" id="ARBA00012458"/>
    </source>
</evidence>
<evidence type="ECO:0000256" key="7">
    <source>
        <dbReference type="ARBA" id="ARBA00022679"/>
    </source>
</evidence>
<dbReference type="InterPro" id="IPR000489">
    <property type="entry name" value="Pterin-binding_dom"/>
</dbReference>
<dbReference type="GO" id="GO:0004156">
    <property type="term" value="F:dihydropteroate synthase activity"/>
    <property type="evidence" value="ECO:0007669"/>
    <property type="project" value="UniProtKB-EC"/>
</dbReference>
<feature type="domain" description="Pterin-binding" evidence="13">
    <location>
        <begin position="1"/>
        <end position="254"/>
    </location>
</feature>
<name>A0A4Q9V153_9ACTO</name>
<evidence type="ECO:0000256" key="3">
    <source>
        <dbReference type="ARBA" id="ARBA00004763"/>
    </source>
</evidence>
<gene>
    <name evidence="14" type="primary">folP</name>
    <name evidence="14" type="ORF">EZJ44_05975</name>
</gene>
<dbReference type="PROSITE" id="PS50972">
    <property type="entry name" value="PTERIN_BINDING"/>
    <property type="match status" value="1"/>
</dbReference>
<dbReference type="InterPro" id="IPR045031">
    <property type="entry name" value="DHP_synth-like"/>
</dbReference>
<comment type="pathway">
    <text evidence="3 12">Cofactor biosynthesis; tetrahydrofolate biosynthesis; 7,8-dihydrofolate from 2-amino-4-hydroxy-6-hydroxymethyl-7,8-dihydropteridine diphosphate and 4-aminobenzoate: step 1/2.</text>
</comment>
<proteinExistence type="inferred from homology"/>
<reference evidence="14 15" key="1">
    <citation type="submission" date="2019-02" db="EMBL/GenBank/DDBJ databases">
        <title>Arcanobacterium bovis sp. nov., isolated from the milk of a cow with mastitis.</title>
        <authorList>
            <person name="Sammra O."/>
            <person name="Foster G."/>
            <person name="Hassan A."/>
            <person name="Alssahen M."/>
            <person name="Laemmler C."/>
            <person name="Borowiak M."/>
            <person name="Malorny B."/>
            <person name="Abdulmawjood A."/>
        </authorList>
    </citation>
    <scope>NUCLEOTIDE SEQUENCE [LARGE SCALE GENOMIC DNA]</scope>
    <source>
        <strain evidence="14 15">C605018/01/1</strain>
    </source>
</reference>
<evidence type="ECO:0000259" key="13">
    <source>
        <dbReference type="PROSITE" id="PS50972"/>
    </source>
</evidence>
<evidence type="ECO:0000256" key="9">
    <source>
        <dbReference type="ARBA" id="ARBA00022842"/>
    </source>
</evidence>
<keyword evidence="9 12" id="KW-0460">Magnesium</keyword>
<keyword evidence="8 12" id="KW-0479">Metal-binding</keyword>
<dbReference type="PROSITE" id="PS00792">
    <property type="entry name" value="DHPS_1"/>
    <property type="match status" value="1"/>
</dbReference>
<dbReference type="PROSITE" id="PS00793">
    <property type="entry name" value="DHPS_2"/>
    <property type="match status" value="1"/>
</dbReference>
<evidence type="ECO:0000256" key="11">
    <source>
        <dbReference type="ARBA" id="ARBA00030193"/>
    </source>
</evidence>
<dbReference type="InterPro" id="IPR006390">
    <property type="entry name" value="DHP_synth_dom"/>
</dbReference>
<evidence type="ECO:0000256" key="4">
    <source>
        <dbReference type="ARBA" id="ARBA00009503"/>
    </source>
</evidence>
<dbReference type="GO" id="GO:0005829">
    <property type="term" value="C:cytosol"/>
    <property type="evidence" value="ECO:0007669"/>
    <property type="project" value="TreeGrafter"/>
</dbReference>